<dbReference type="SMART" id="SM00342">
    <property type="entry name" value="HTH_ARAC"/>
    <property type="match status" value="1"/>
</dbReference>
<proteinExistence type="predicted"/>
<accession>A0ABU0TVL4</accession>
<dbReference type="PROSITE" id="PS00041">
    <property type="entry name" value="HTH_ARAC_FAMILY_1"/>
    <property type="match status" value="1"/>
</dbReference>
<dbReference type="EMBL" id="JAUTBF010000001">
    <property type="protein sequence ID" value="MDQ1123700.1"/>
    <property type="molecule type" value="Genomic_DNA"/>
</dbReference>
<dbReference type="InterPro" id="IPR018062">
    <property type="entry name" value="HTH_AraC-typ_CS"/>
</dbReference>
<feature type="domain" description="HTH araC/xylS-type" evidence="4">
    <location>
        <begin position="150"/>
        <end position="247"/>
    </location>
</feature>
<dbReference type="CDD" id="cd00130">
    <property type="entry name" value="PAS"/>
    <property type="match status" value="1"/>
</dbReference>
<dbReference type="SUPFAM" id="SSF55785">
    <property type="entry name" value="PYP-like sensor domain (PAS domain)"/>
    <property type="match status" value="1"/>
</dbReference>
<dbReference type="InterPro" id="IPR018060">
    <property type="entry name" value="HTH_AraC"/>
</dbReference>
<dbReference type="InterPro" id="IPR035965">
    <property type="entry name" value="PAS-like_dom_sf"/>
</dbReference>
<dbReference type="SMART" id="SM00091">
    <property type="entry name" value="PAS"/>
    <property type="match status" value="1"/>
</dbReference>
<evidence type="ECO:0000313" key="6">
    <source>
        <dbReference type="EMBL" id="MDQ1123700.1"/>
    </source>
</evidence>
<keyword evidence="2" id="KW-0238">DNA-binding</keyword>
<evidence type="ECO:0000313" key="7">
    <source>
        <dbReference type="Proteomes" id="UP001226691"/>
    </source>
</evidence>
<dbReference type="PROSITE" id="PS50112">
    <property type="entry name" value="PAS"/>
    <property type="match status" value="1"/>
</dbReference>
<dbReference type="RefSeq" id="WP_307483616.1">
    <property type="nucleotide sequence ID" value="NZ_JAUTBF010000001.1"/>
</dbReference>
<evidence type="ECO:0000256" key="2">
    <source>
        <dbReference type="ARBA" id="ARBA00023125"/>
    </source>
</evidence>
<evidence type="ECO:0000259" key="5">
    <source>
        <dbReference type="PROSITE" id="PS50112"/>
    </source>
</evidence>
<comment type="caution">
    <text evidence="6">The sequence shown here is derived from an EMBL/GenBank/DDBJ whole genome shotgun (WGS) entry which is preliminary data.</text>
</comment>
<dbReference type="Proteomes" id="UP001226691">
    <property type="component" value="Unassembled WGS sequence"/>
</dbReference>
<evidence type="ECO:0000256" key="1">
    <source>
        <dbReference type="ARBA" id="ARBA00023015"/>
    </source>
</evidence>
<dbReference type="InterPro" id="IPR000014">
    <property type="entry name" value="PAS"/>
</dbReference>
<feature type="domain" description="PAS" evidence="5">
    <location>
        <begin position="11"/>
        <end position="50"/>
    </location>
</feature>
<dbReference type="InterPro" id="IPR053142">
    <property type="entry name" value="PchR_regulatory_protein"/>
</dbReference>
<organism evidence="6 7">
    <name type="scientific">Microbacterium trichothecenolyticum</name>
    <name type="common">Aureobacterium trichothecenolyticum</name>
    <dbReference type="NCBI Taxonomy" id="69370"/>
    <lineage>
        <taxon>Bacteria</taxon>
        <taxon>Bacillati</taxon>
        <taxon>Actinomycetota</taxon>
        <taxon>Actinomycetes</taxon>
        <taxon>Micrococcales</taxon>
        <taxon>Microbacteriaceae</taxon>
        <taxon>Microbacterium</taxon>
    </lineage>
</organism>
<dbReference type="Pfam" id="PF13188">
    <property type="entry name" value="PAS_8"/>
    <property type="match status" value="1"/>
</dbReference>
<dbReference type="PANTHER" id="PTHR47893">
    <property type="entry name" value="REGULATORY PROTEIN PCHR"/>
    <property type="match status" value="1"/>
</dbReference>
<dbReference type="Gene3D" id="1.10.10.60">
    <property type="entry name" value="Homeodomain-like"/>
    <property type="match status" value="1"/>
</dbReference>
<reference evidence="6 7" key="1">
    <citation type="submission" date="2023-07" db="EMBL/GenBank/DDBJ databases">
        <title>Functional and genomic diversity of the sorghum phyllosphere microbiome.</title>
        <authorList>
            <person name="Shade A."/>
        </authorList>
    </citation>
    <scope>NUCLEOTIDE SEQUENCE [LARGE SCALE GENOMIC DNA]</scope>
    <source>
        <strain evidence="6 7">SORGH_AS_1207</strain>
    </source>
</reference>
<evidence type="ECO:0000259" key="4">
    <source>
        <dbReference type="PROSITE" id="PS01124"/>
    </source>
</evidence>
<evidence type="ECO:0000256" key="3">
    <source>
        <dbReference type="ARBA" id="ARBA00023163"/>
    </source>
</evidence>
<keyword evidence="7" id="KW-1185">Reference proteome</keyword>
<dbReference type="SUPFAM" id="SSF46689">
    <property type="entry name" value="Homeodomain-like"/>
    <property type="match status" value="1"/>
</dbReference>
<gene>
    <name evidence="6" type="ORF">QE412_002273</name>
</gene>
<name>A0ABU0TVL4_MICTR</name>
<keyword evidence="3" id="KW-0804">Transcription</keyword>
<dbReference type="PANTHER" id="PTHR47893:SF1">
    <property type="entry name" value="REGULATORY PROTEIN PCHR"/>
    <property type="match status" value="1"/>
</dbReference>
<sequence length="247" mass="27149">MDALTDGMPHDATLLSTVLRDAPLPLWVIDEHGRVELANDAAVRFLGHRPGTDLRGGGSHDLLHRHRPDGTPYPKHECPIIHAKQPLAASEWFVTRAGDVRPVRWSTRPLAGTDSVLLSFAALGGSASRAHRAAPATRETRTETRARLLSEMQHAIASRMCDPMFSPATLATDNHLSVRSVQAIFAEAGTSPAAEIRRHRLEHARVLLARGESVQWACHASGYQDADSFARAYRQHFGYAPSRTRQP</sequence>
<protein>
    <submittedName>
        <fullName evidence="6">PAS domain S-box-containing protein</fullName>
    </submittedName>
</protein>
<dbReference type="Gene3D" id="3.30.450.20">
    <property type="entry name" value="PAS domain"/>
    <property type="match status" value="1"/>
</dbReference>
<dbReference type="PROSITE" id="PS01124">
    <property type="entry name" value="HTH_ARAC_FAMILY_2"/>
    <property type="match status" value="1"/>
</dbReference>
<dbReference type="InterPro" id="IPR009057">
    <property type="entry name" value="Homeodomain-like_sf"/>
</dbReference>
<dbReference type="NCBIfam" id="TIGR00229">
    <property type="entry name" value="sensory_box"/>
    <property type="match status" value="1"/>
</dbReference>
<keyword evidence="1" id="KW-0805">Transcription regulation</keyword>
<dbReference type="Pfam" id="PF12833">
    <property type="entry name" value="HTH_18"/>
    <property type="match status" value="1"/>
</dbReference>